<gene>
    <name evidence="5" type="ORF">LQG66_02620</name>
</gene>
<evidence type="ECO:0000313" key="6">
    <source>
        <dbReference type="Proteomes" id="UP001431010"/>
    </source>
</evidence>
<dbReference type="Gene3D" id="3.40.1090.10">
    <property type="entry name" value="Cytosolic phospholipase A2 catalytic domain"/>
    <property type="match status" value="1"/>
</dbReference>
<name>A0ABY3RDQ9_9BRAD</name>
<evidence type="ECO:0000259" key="4">
    <source>
        <dbReference type="PROSITE" id="PS51635"/>
    </source>
</evidence>
<sequence length="413" mass="44640">MTPAASFRAIVSRFAVVLAASLQLAACAAVMPRNAPPEMAAVSAEPVGFRNVRYWGDEPEPRFAEASVQRASAEIPVSRPLNFLAISGGAENGAFGAGLLVGWGEAGNRPAFDMVTGVSSGALIAPFVFLGRQHDDRLQEVFTAYERKDIFTVNIPGLLQGSALADNTPLSRLIEKYVDAAFLRDVARESSKGRVLLIGTTNLDAQRPVLWDMGRIAAVDTPEAIDLFRKVLLASATVPGAFAPVRIKVRIGDKDYDELHVDGGVTRQVFIGPSVLRLVSGRGPRRSVSGAHLYVIRNARIDPQWDSVGADVLSVTQRSLSTLIKNQGIGDIYRIYSVARFNGIDFNLASVPSDFQAKSDGPFDRNYMTALFDRGQAMGRRGYPWVKNLPGLQSNEHGITAQLPTRTMAAASR</sequence>
<dbReference type="SUPFAM" id="SSF52151">
    <property type="entry name" value="FabD/lysophospholipase-like"/>
    <property type="match status" value="1"/>
</dbReference>
<feature type="active site" description="Proton acceptor" evidence="2">
    <location>
        <position position="262"/>
    </location>
</feature>
<dbReference type="EMBL" id="CP088156">
    <property type="protein sequence ID" value="UFZ05237.1"/>
    <property type="molecule type" value="Genomic_DNA"/>
</dbReference>
<keyword evidence="2" id="KW-0378">Hydrolase</keyword>
<feature type="signal peptide" evidence="3">
    <location>
        <begin position="1"/>
        <end position="28"/>
    </location>
</feature>
<keyword evidence="3" id="KW-0732">Signal</keyword>
<keyword evidence="2" id="KW-0442">Lipid degradation</keyword>
<feature type="short sequence motif" description="GXSXG" evidence="2">
    <location>
        <begin position="117"/>
        <end position="121"/>
    </location>
</feature>
<feature type="short sequence motif" description="DGA/G" evidence="2">
    <location>
        <begin position="262"/>
        <end position="264"/>
    </location>
</feature>
<feature type="chain" id="PRO_5046249782" evidence="3">
    <location>
        <begin position="29"/>
        <end position="413"/>
    </location>
</feature>
<keyword evidence="1 2" id="KW-0443">Lipid metabolism</keyword>
<dbReference type="InterPro" id="IPR016035">
    <property type="entry name" value="Acyl_Trfase/lysoPLipase"/>
</dbReference>
<reference evidence="5" key="1">
    <citation type="journal article" date="2024" name="Antonie Van Leeuwenhoek">
        <title>Bradyrhizobium ontarionense sp. nov., a novel bacterial symbiont isolated from Aeschynomene indica (Indian jointvetch), harbours photosynthesis, nitrogen fixation and nitrous oxide (N2O) reductase genes.</title>
        <authorList>
            <person name="Bromfield E.S.P."/>
            <person name="Cloutier S."/>
        </authorList>
    </citation>
    <scope>NUCLEOTIDE SEQUENCE</scope>
    <source>
        <strain evidence="5">A19</strain>
    </source>
</reference>
<dbReference type="RefSeq" id="WP_231323109.1">
    <property type="nucleotide sequence ID" value="NZ_CP088156.1"/>
</dbReference>
<evidence type="ECO:0000256" key="1">
    <source>
        <dbReference type="ARBA" id="ARBA00023098"/>
    </source>
</evidence>
<dbReference type="Proteomes" id="UP001431010">
    <property type="component" value="Chromosome"/>
</dbReference>
<dbReference type="InterPro" id="IPR002641">
    <property type="entry name" value="PNPLA_dom"/>
</dbReference>
<proteinExistence type="predicted"/>
<accession>A0ABY3RDQ9</accession>
<feature type="domain" description="PNPLA" evidence="4">
    <location>
        <begin position="84"/>
        <end position="275"/>
    </location>
</feature>
<organism evidence="5 6">
    <name type="scientific">Bradyrhizobium ontarionense</name>
    <dbReference type="NCBI Taxonomy" id="2898149"/>
    <lineage>
        <taxon>Bacteria</taxon>
        <taxon>Pseudomonadati</taxon>
        <taxon>Pseudomonadota</taxon>
        <taxon>Alphaproteobacteria</taxon>
        <taxon>Hyphomicrobiales</taxon>
        <taxon>Nitrobacteraceae</taxon>
        <taxon>Bradyrhizobium</taxon>
    </lineage>
</organism>
<evidence type="ECO:0000256" key="3">
    <source>
        <dbReference type="SAM" id="SignalP"/>
    </source>
</evidence>
<keyword evidence="6" id="KW-1185">Reference proteome</keyword>
<dbReference type="PROSITE" id="PS51635">
    <property type="entry name" value="PNPLA"/>
    <property type="match status" value="1"/>
</dbReference>
<evidence type="ECO:0000313" key="5">
    <source>
        <dbReference type="EMBL" id="UFZ05237.1"/>
    </source>
</evidence>
<dbReference type="Pfam" id="PF01734">
    <property type="entry name" value="Patatin"/>
    <property type="match status" value="1"/>
</dbReference>
<protein>
    <submittedName>
        <fullName evidence="5">Patatin-like phospholipase family protein</fullName>
    </submittedName>
</protein>
<evidence type="ECO:0000256" key="2">
    <source>
        <dbReference type="PROSITE-ProRule" id="PRU01161"/>
    </source>
</evidence>
<feature type="active site" description="Nucleophile" evidence="2">
    <location>
        <position position="119"/>
    </location>
</feature>
<comment type="caution">
    <text evidence="2">Lacks conserved residue(s) required for the propagation of feature annotation.</text>
</comment>